<reference evidence="4 5" key="1">
    <citation type="submission" date="2019-08" db="EMBL/GenBank/DDBJ databases">
        <title>Complete genome sequence of Candidatus Uab amorphum.</title>
        <authorList>
            <person name="Shiratori T."/>
            <person name="Suzuki S."/>
            <person name="Kakizawa Y."/>
            <person name="Ishida K."/>
        </authorList>
    </citation>
    <scope>NUCLEOTIDE SEQUENCE [LARGE SCALE GENOMIC DNA]</scope>
    <source>
        <strain evidence="4 5">SRT547</strain>
    </source>
</reference>
<dbReference type="Pfam" id="PF00436">
    <property type="entry name" value="SSB"/>
    <property type="match status" value="1"/>
</dbReference>
<evidence type="ECO:0000256" key="3">
    <source>
        <dbReference type="PIRNR" id="PIRNR002070"/>
    </source>
</evidence>
<dbReference type="Gene3D" id="2.40.50.140">
    <property type="entry name" value="Nucleic acid-binding proteins"/>
    <property type="match status" value="1"/>
</dbReference>
<dbReference type="SUPFAM" id="SSF50249">
    <property type="entry name" value="Nucleic acid-binding proteins"/>
    <property type="match status" value="1"/>
</dbReference>
<dbReference type="HAMAP" id="MF_00984">
    <property type="entry name" value="SSB"/>
    <property type="match status" value="1"/>
</dbReference>
<name>A0A5S9IW80_UABAM</name>
<evidence type="ECO:0000313" key="4">
    <source>
        <dbReference type="EMBL" id="BBM88220.1"/>
    </source>
</evidence>
<dbReference type="InterPro" id="IPR011344">
    <property type="entry name" value="ssDNA-bd"/>
</dbReference>
<gene>
    <name evidence="4" type="ORF">UABAM_06641</name>
</gene>
<accession>A0A5S9IW80</accession>
<evidence type="ECO:0000313" key="5">
    <source>
        <dbReference type="Proteomes" id="UP000326354"/>
    </source>
</evidence>
<keyword evidence="1 2" id="KW-0238">DNA-binding</keyword>
<dbReference type="RefSeq" id="WP_152021842.1">
    <property type="nucleotide sequence ID" value="NZ_AP019860.1"/>
</dbReference>
<dbReference type="InterPro" id="IPR000424">
    <property type="entry name" value="Primosome_PriB/ssb"/>
</dbReference>
<dbReference type="PANTHER" id="PTHR10302">
    <property type="entry name" value="SINGLE-STRANDED DNA-BINDING PROTEIN"/>
    <property type="match status" value="1"/>
</dbReference>
<dbReference type="GO" id="GO:0003697">
    <property type="term" value="F:single-stranded DNA binding"/>
    <property type="evidence" value="ECO:0007669"/>
    <property type="project" value="UniProtKB-UniRule"/>
</dbReference>
<dbReference type="AlphaFoldDB" id="A0A5S9IW80"/>
<dbReference type="EMBL" id="AP019860">
    <property type="protein sequence ID" value="BBM88220.1"/>
    <property type="molecule type" value="Genomic_DNA"/>
</dbReference>
<proteinExistence type="inferred from homology"/>
<dbReference type="GO" id="GO:0009295">
    <property type="term" value="C:nucleoid"/>
    <property type="evidence" value="ECO:0007669"/>
    <property type="project" value="TreeGrafter"/>
</dbReference>
<dbReference type="InterPro" id="IPR012340">
    <property type="entry name" value="NA-bd_OB-fold"/>
</dbReference>
<evidence type="ECO:0000256" key="1">
    <source>
        <dbReference type="ARBA" id="ARBA00023125"/>
    </source>
</evidence>
<evidence type="ECO:0000256" key="2">
    <source>
        <dbReference type="HAMAP-Rule" id="MF_00984"/>
    </source>
</evidence>
<protein>
    <recommendedName>
        <fullName evidence="2 3">Single-stranded DNA-binding protein</fullName>
        <shortName evidence="2">SSB</shortName>
    </recommendedName>
</protein>
<keyword evidence="5" id="KW-1185">Reference proteome</keyword>
<dbReference type="OrthoDB" id="9809878at2"/>
<comment type="caution">
    <text evidence="2">Lacks conserved residue(s) required for the propagation of feature annotation.</text>
</comment>
<organism evidence="4 5">
    <name type="scientific">Uabimicrobium amorphum</name>
    <dbReference type="NCBI Taxonomy" id="2596890"/>
    <lineage>
        <taxon>Bacteria</taxon>
        <taxon>Pseudomonadati</taxon>
        <taxon>Planctomycetota</taxon>
        <taxon>Candidatus Uabimicrobiia</taxon>
        <taxon>Candidatus Uabimicrobiales</taxon>
        <taxon>Candidatus Uabimicrobiaceae</taxon>
        <taxon>Candidatus Uabimicrobium</taxon>
    </lineage>
</organism>
<dbReference type="PROSITE" id="PS50935">
    <property type="entry name" value="SSB"/>
    <property type="match status" value="1"/>
</dbReference>
<dbReference type="PIRSF" id="PIRSF002070">
    <property type="entry name" value="SSB"/>
    <property type="match status" value="1"/>
</dbReference>
<dbReference type="Proteomes" id="UP000326354">
    <property type="component" value="Chromosome"/>
</dbReference>
<dbReference type="CDD" id="cd04496">
    <property type="entry name" value="SSB_OBF"/>
    <property type="match status" value="1"/>
</dbReference>
<sequence length="129" mass="14920">MASYNSVNLIGRLTHIPELRTTPNGRKVVEVGIAVNRKYKTQDGFIKEETTFVDIVVWERQAEIMAEHLQKGSRIFIAGYLQQDRWQDKDTGKARSKLKVNCRNFEFLDPKQQQQSYSSVVAETTEPSW</sequence>
<comment type="subunit">
    <text evidence="2">Homotetramer.</text>
</comment>
<dbReference type="PANTHER" id="PTHR10302:SF27">
    <property type="entry name" value="SINGLE-STRANDED DNA-BINDING PROTEIN"/>
    <property type="match status" value="1"/>
</dbReference>
<dbReference type="KEGG" id="uam:UABAM_06641"/>
<dbReference type="GO" id="GO:0006260">
    <property type="term" value="P:DNA replication"/>
    <property type="evidence" value="ECO:0007669"/>
    <property type="project" value="InterPro"/>
</dbReference>
<dbReference type="NCBIfam" id="TIGR00621">
    <property type="entry name" value="ssb"/>
    <property type="match status" value="1"/>
</dbReference>